<comment type="caution">
    <text evidence="11">The sequence shown here is derived from an EMBL/GenBank/DDBJ whole genome shotgun (WGS) entry which is preliminary data.</text>
</comment>
<keyword evidence="3" id="KW-0050">Antiport</keyword>
<protein>
    <recommendedName>
        <fullName evidence="9">Multidrug-efflux transporter</fullName>
    </recommendedName>
</protein>
<dbReference type="GO" id="GO:0006811">
    <property type="term" value="P:monoatomic ion transport"/>
    <property type="evidence" value="ECO:0007669"/>
    <property type="project" value="UniProtKB-KW"/>
</dbReference>
<feature type="transmembrane region" description="Helical" evidence="10">
    <location>
        <begin position="132"/>
        <end position="151"/>
    </location>
</feature>
<feature type="transmembrane region" description="Helical" evidence="10">
    <location>
        <begin position="412"/>
        <end position="431"/>
    </location>
</feature>
<evidence type="ECO:0000256" key="2">
    <source>
        <dbReference type="ARBA" id="ARBA00022448"/>
    </source>
</evidence>
<proteinExistence type="predicted"/>
<feature type="transmembrane region" description="Helical" evidence="10">
    <location>
        <begin position="12"/>
        <end position="33"/>
    </location>
</feature>
<evidence type="ECO:0000256" key="7">
    <source>
        <dbReference type="ARBA" id="ARBA00023065"/>
    </source>
</evidence>
<name>A0A4R2ESZ7_9BACT</name>
<dbReference type="PIRSF" id="PIRSF006603">
    <property type="entry name" value="DinF"/>
    <property type="match status" value="1"/>
</dbReference>
<evidence type="ECO:0000256" key="4">
    <source>
        <dbReference type="ARBA" id="ARBA00022475"/>
    </source>
</evidence>
<keyword evidence="4" id="KW-1003">Cell membrane</keyword>
<accession>A0A4R2ESZ7</accession>
<feature type="transmembrane region" description="Helical" evidence="10">
    <location>
        <begin position="281"/>
        <end position="302"/>
    </location>
</feature>
<dbReference type="CDD" id="cd13138">
    <property type="entry name" value="MATE_yoeA_like"/>
    <property type="match status" value="1"/>
</dbReference>
<evidence type="ECO:0000256" key="1">
    <source>
        <dbReference type="ARBA" id="ARBA00004651"/>
    </source>
</evidence>
<dbReference type="PANTHER" id="PTHR43298:SF2">
    <property type="entry name" value="FMN_FAD EXPORTER YEEO-RELATED"/>
    <property type="match status" value="1"/>
</dbReference>
<dbReference type="GO" id="GO:0015297">
    <property type="term" value="F:antiporter activity"/>
    <property type="evidence" value="ECO:0007669"/>
    <property type="project" value="UniProtKB-KW"/>
</dbReference>
<dbReference type="OrthoDB" id="9776324at2"/>
<feature type="transmembrane region" description="Helical" evidence="10">
    <location>
        <begin position="191"/>
        <end position="211"/>
    </location>
</feature>
<evidence type="ECO:0000256" key="10">
    <source>
        <dbReference type="SAM" id="Phobius"/>
    </source>
</evidence>
<feature type="transmembrane region" description="Helical" evidence="10">
    <location>
        <begin position="314"/>
        <end position="334"/>
    </location>
</feature>
<comment type="subcellular location">
    <subcellularLocation>
        <location evidence="1">Cell membrane</location>
        <topology evidence="1">Multi-pass membrane protein</topology>
    </subcellularLocation>
</comment>
<dbReference type="Pfam" id="PF01554">
    <property type="entry name" value="MatE"/>
    <property type="match status" value="2"/>
</dbReference>
<dbReference type="PANTHER" id="PTHR43298">
    <property type="entry name" value="MULTIDRUG RESISTANCE PROTEIN NORM-RELATED"/>
    <property type="match status" value="1"/>
</dbReference>
<dbReference type="GO" id="GO:0005886">
    <property type="term" value="C:plasma membrane"/>
    <property type="evidence" value="ECO:0007669"/>
    <property type="project" value="UniProtKB-SubCell"/>
</dbReference>
<feature type="transmembrane region" description="Helical" evidence="10">
    <location>
        <begin position="163"/>
        <end position="185"/>
    </location>
</feature>
<evidence type="ECO:0000256" key="3">
    <source>
        <dbReference type="ARBA" id="ARBA00022449"/>
    </source>
</evidence>
<dbReference type="EMBL" id="SLWB01000007">
    <property type="protein sequence ID" value="TCN67639.1"/>
    <property type="molecule type" value="Genomic_DNA"/>
</dbReference>
<dbReference type="InterPro" id="IPR002528">
    <property type="entry name" value="MATE_fam"/>
</dbReference>
<evidence type="ECO:0000256" key="8">
    <source>
        <dbReference type="ARBA" id="ARBA00023136"/>
    </source>
</evidence>
<feature type="transmembrane region" description="Helical" evidence="10">
    <location>
        <begin position="53"/>
        <end position="81"/>
    </location>
</feature>
<keyword evidence="5 10" id="KW-0812">Transmembrane</keyword>
<keyword evidence="6 10" id="KW-1133">Transmembrane helix</keyword>
<evidence type="ECO:0000256" key="6">
    <source>
        <dbReference type="ARBA" id="ARBA00022989"/>
    </source>
</evidence>
<feature type="transmembrane region" description="Helical" evidence="10">
    <location>
        <begin position="382"/>
        <end position="406"/>
    </location>
</feature>
<dbReference type="RefSeq" id="WP_131839276.1">
    <property type="nucleotide sequence ID" value="NZ_SLWB01000007.1"/>
</dbReference>
<feature type="transmembrane region" description="Helical" evidence="10">
    <location>
        <begin position="93"/>
        <end position="112"/>
    </location>
</feature>
<feature type="transmembrane region" description="Helical" evidence="10">
    <location>
        <begin position="247"/>
        <end position="269"/>
    </location>
</feature>
<dbReference type="GO" id="GO:0042910">
    <property type="term" value="F:xenobiotic transmembrane transporter activity"/>
    <property type="evidence" value="ECO:0007669"/>
    <property type="project" value="InterPro"/>
</dbReference>
<organism evidence="11 12">
    <name type="scientific">Acetobacteroides hydrogenigenes</name>
    <dbReference type="NCBI Taxonomy" id="979970"/>
    <lineage>
        <taxon>Bacteria</taxon>
        <taxon>Pseudomonadati</taxon>
        <taxon>Bacteroidota</taxon>
        <taxon>Bacteroidia</taxon>
        <taxon>Bacteroidales</taxon>
        <taxon>Rikenellaceae</taxon>
        <taxon>Acetobacteroides</taxon>
    </lineage>
</organism>
<dbReference type="NCBIfam" id="TIGR00797">
    <property type="entry name" value="matE"/>
    <property type="match status" value="1"/>
</dbReference>
<keyword evidence="7" id="KW-0406">Ion transport</keyword>
<keyword evidence="2" id="KW-0813">Transport</keyword>
<evidence type="ECO:0000256" key="5">
    <source>
        <dbReference type="ARBA" id="ARBA00022692"/>
    </source>
</evidence>
<dbReference type="InterPro" id="IPR050222">
    <property type="entry name" value="MATE_MdtK"/>
</dbReference>
<dbReference type="Proteomes" id="UP000294830">
    <property type="component" value="Unassembled WGS sequence"/>
</dbReference>
<evidence type="ECO:0000256" key="9">
    <source>
        <dbReference type="ARBA" id="ARBA00031636"/>
    </source>
</evidence>
<evidence type="ECO:0000313" key="12">
    <source>
        <dbReference type="Proteomes" id="UP000294830"/>
    </source>
</evidence>
<sequence>MKDFTEGKVSKLIFNFSIPLLLGNVFQSLYSIIDSIIVGRYLGAKALAAVGASYPIIFFIIALVIGIGGGGSIIIAQYFGAKQYDKVKRTADTINIFLLISGSVVAILGLFLAKPILQLIMLPEELLNDAALFLKIYLGGMVVSFGFNGVISTLRGVGDSKTPLYVLAVSAVANIFLDILFIGVFHWGIAGAAWATVLAQLGAFIAAVAYINRNHKIFRFAIKGMVFDREIFRHCIKIGLPSGFQQTFVALGMTALMGIVNTFGTNVIAAYSTASRIDSLAMMPAMNFSVALSTFVGQNIAGGRMTRITQGLKSTLIMSLIITAIVSLVVIIFGHSMMRMFTTNEEVVAIGGEYLTVVSIFYWMFTIMFVVNGLLRGAGATMVPMLTTLVSLWAVRVPAAFFLSKVIGEDGIWWSIPIGWVVGMLGAFIYYKTGKWKGKTVFHRSGITQAEEAMRGEIEI</sequence>
<keyword evidence="12" id="KW-1185">Reference proteome</keyword>
<keyword evidence="8 10" id="KW-0472">Membrane</keyword>
<dbReference type="InterPro" id="IPR048279">
    <property type="entry name" value="MdtK-like"/>
</dbReference>
<dbReference type="AlphaFoldDB" id="A0A4R2ESZ7"/>
<evidence type="ECO:0000313" key="11">
    <source>
        <dbReference type="EMBL" id="TCN67639.1"/>
    </source>
</evidence>
<feature type="transmembrane region" description="Helical" evidence="10">
    <location>
        <begin position="354"/>
        <end position="375"/>
    </location>
</feature>
<gene>
    <name evidence="11" type="ORF">CLV25_10798</name>
</gene>
<reference evidence="11 12" key="1">
    <citation type="submission" date="2019-03" db="EMBL/GenBank/DDBJ databases">
        <title>Genomic Encyclopedia of Archaeal and Bacterial Type Strains, Phase II (KMG-II): from individual species to whole genera.</title>
        <authorList>
            <person name="Goeker M."/>
        </authorList>
    </citation>
    <scope>NUCLEOTIDE SEQUENCE [LARGE SCALE GENOMIC DNA]</scope>
    <source>
        <strain evidence="11 12">RL-C</strain>
    </source>
</reference>